<comment type="caution">
    <text evidence="2">The sequence shown here is derived from an EMBL/GenBank/DDBJ whole genome shotgun (WGS) entry which is preliminary data.</text>
</comment>
<evidence type="ECO:0000256" key="1">
    <source>
        <dbReference type="SAM" id="MobiDB-lite"/>
    </source>
</evidence>
<dbReference type="EMBL" id="JAQQWE010000011">
    <property type="protein sequence ID" value="KAK7936710.1"/>
    <property type="molecule type" value="Genomic_DNA"/>
</dbReference>
<accession>A0ABR1PRR7</accession>
<keyword evidence="3" id="KW-1185">Reference proteome</keyword>
<feature type="region of interest" description="Disordered" evidence="1">
    <location>
        <begin position="223"/>
        <end position="262"/>
    </location>
</feature>
<dbReference type="RefSeq" id="XP_066692459.1">
    <property type="nucleotide sequence ID" value="XM_066851370.1"/>
</dbReference>
<proteinExistence type="predicted"/>
<evidence type="ECO:0000313" key="2">
    <source>
        <dbReference type="EMBL" id="KAK7936710.1"/>
    </source>
</evidence>
<name>A0ABR1PRR7_9PEZI</name>
<dbReference type="Proteomes" id="UP001391051">
    <property type="component" value="Unassembled WGS sequence"/>
</dbReference>
<protein>
    <submittedName>
        <fullName evidence="2">Uncharacterized protein</fullName>
    </submittedName>
</protein>
<sequence length="262" mass="28538">MSLTTSTFTRDGTAYPLPPQTTPFQASGQPGQDACKSPSLYCPFIVGEDPKPYGAIVCTQGFTTASSGYSEIWSQMEQCRPPSFFKVFETDPNADPVYPEDKDIITLAYPGTACLQDWTTACTYDITVAASDDADRQVTTSRQAWCCAPGYQCTTASVSSTTFERQCYSFLNTQTAVWASWDPPATGSKDGSEYYTYPTSITWDPPRDKYTVYHKPLPLALSSWSGEEGKEEGEDGEEAAKLRATGTGDGDWKGPVVAVPTK</sequence>
<gene>
    <name evidence="2" type="ORF">PG986_015148</name>
</gene>
<reference evidence="2 3" key="1">
    <citation type="submission" date="2023-01" db="EMBL/GenBank/DDBJ databases">
        <title>Analysis of 21 Apiospora genomes using comparative genomics revels a genus with tremendous synthesis potential of carbohydrate active enzymes and secondary metabolites.</title>
        <authorList>
            <person name="Sorensen T."/>
        </authorList>
    </citation>
    <scope>NUCLEOTIDE SEQUENCE [LARGE SCALE GENOMIC DNA]</scope>
    <source>
        <strain evidence="2 3">CBS 24483</strain>
    </source>
</reference>
<dbReference type="GeneID" id="92084432"/>
<feature type="compositionally biased region" description="Polar residues" evidence="1">
    <location>
        <begin position="1"/>
        <end position="10"/>
    </location>
</feature>
<organism evidence="2 3">
    <name type="scientific">Apiospora aurea</name>
    <dbReference type="NCBI Taxonomy" id="335848"/>
    <lineage>
        <taxon>Eukaryota</taxon>
        <taxon>Fungi</taxon>
        <taxon>Dikarya</taxon>
        <taxon>Ascomycota</taxon>
        <taxon>Pezizomycotina</taxon>
        <taxon>Sordariomycetes</taxon>
        <taxon>Xylariomycetidae</taxon>
        <taxon>Amphisphaeriales</taxon>
        <taxon>Apiosporaceae</taxon>
        <taxon>Apiospora</taxon>
    </lineage>
</organism>
<feature type="region of interest" description="Disordered" evidence="1">
    <location>
        <begin position="1"/>
        <end position="31"/>
    </location>
</feature>
<evidence type="ECO:0000313" key="3">
    <source>
        <dbReference type="Proteomes" id="UP001391051"/>
    </source>
</evidence>